<accession>A0A9P7FW07</accession>
<evidence type="ECO:0000313" key="3">
    <source>
        <dbReference type="Proteomes" id="UP000775547"/>
    </source>
</evidence>
<feature type="non-terminal residue" evidence="2">
    <location>
        <position position="152"/>
    </location>
</feature>
<dbReference type="AlphaFoldDB" id="A0A9P7FW07"/>
<dbReference type="EMBL" id="JABCKV010002486">
    <property type="protein sequence ID" value="KAG5638211.1"/>
    <property type="molecule type" value="Genomic_DNA"/>
</dbReference>
<evidence type="ECO:0000256" key="1">
    <source>
        <dbReference type="SAM" id="MobiDB-lite"/>
    </source>
</evidence>
<gene>
    <name evidence="2" type="ORF">DXG03_004188</name>
</gene>
<organism evidence="2 3">
    <name type="scientific">Asterophora parasitica</name>
    <dbReference type="NCBI Taxonomy" id="117018"/>
    <lineage>
        <taxon>Eukaryota</taxon>
        <taxon>Fungi</taxon>
        <taxon>Dikarya</taxon>
        <taxon>Basidiomycota</taxon>
        <taxon>Agaricomycotina</taxon>
        <taxon>Agaricomycetes</taxon>
        <taxon>Agaricomycetidae</taxon>
        <taxon>Agaricales</taxon>
        <taxon>Tricholomatineae</taxon>
        <taxon>Lyophyllaceae</taxon>
        <taxon>Asterophora</taxon>
    </lineage>
</organism>
<feature type="compositionally biased region" description="Basic and acidic residues" evidence="1">
    <location>
        <begin position="14"/>
        <end position="28"/>
    </location>
</feature>
<name>A0A9P7FW07_9AGAR</name>
<proteinExistence type="predicted"/>
<reference evidence="2" key="1">
    <citation type="submission" date="2020-07" db="EMBL/GenBank/DDBJ databases">
        <authorList>
            <person name="Nieuwenhuis M."/>
            <person name="Van De Peppel L.J.J."/>
        </authorList>
    </citation>
    <scope>NUCLEOTIDE SEQUENCE</scope>
    <source>
        <strain evidence="2">AP01</strain>
        <tissue evidence="2">Mycelium</tissue>
    </source>
</reference>
<dbReference type="Proteomes" id="UP000775547">
    <property type="component" value="Unassembled WGS sequence"/>
</dbReference>
<dbReference type="OrthoDB" id="5859941at2759"/>
<keyword evidence="3" id="KW-1185">Reference proteome</keyword>
<evidence type="ECO:0000313" key="2">
    <source>
        <dbReference type="EMBL" id="KAG5638211.1"/>
    </source>
</evidence>
<reference evidence="2" key="2">
    <citation type="submission" date="2021-10" db="EMBL/GenBank/DDBJ databases">
        <title>Phylogenomics reveals ancestral predisposition of the termite-cultivated fungus Termitomyces towards a domesticated lifestyle.</title>
        <authorList>
            <person name="Auxier B."/>
            <person name="Grum-Grzhimaylo A."/>
            <person name="Cardenas M.E."/>
            <person name="Lodge J.D."/>
            <person name="Laessoe T."/>
            <person name="Pedersen O."/>
            <person name="Smith M.E."/>
            <person name="Kuyper T.W."/>
            <person name="Franco-Molano E.A."/>
            <person name="Baroni T.J."/>
            <person name="Aanen D.K."/>
        </authorList>
    </citation>
    <scope>NUCLEOTIDE SEQUENCE</scope>
    <source>
        <strain evidence="2">AP01</strain>
        <tissue evidence="2">Mycelium</tissue>
    </source>
</reference>
<feature type="region of interest" description="Disordered" evidence="1">
    <location>
        <begin position="1"/>
        <end position="28"/>
    </location>
</feature>
<comment type="caution">
    <text evidence="2">The sequence shown here is derived from an EMBL/GenBank/DDBJ whole genome shotgun (WGS) entry which is preliminary data.</text>
</comment>
<protein>
    <submittedName>
        <fullName evidence="2">Uncharacterized protein</fullName>
    </submittedName>
</protein>
<sequence>MGKGNTLDVSDIVNELRSDREERKKERKAMEETLKGMQVQFGKALSDRVKSLEKTFESYAENTNKSITVLAQLVNKLIDNQSSSLNAIPAMKTALVSSMTSEDVIRDKATRAVLIGFPEQETTEETDKEDLKLVSSLFRHMGDSHLLSIADK</sequence>